<dbReference type="Gene3D" id="3.30.565.10">
    <property type="entry name" value="Histidine kinase-like ATPase, C-terminal domain"/>
    <property type="match status" value="1"/>
</dbReference>
<dbReference type="InterPro" id="IPR004358">
    <property type="entry name" value="Sig_transdc_His_kin-like_C"/>
</dbReference>
<dbReference type="GO" id="GO:0030295">
    <property type="term" value="F:protein kinase activator activity"/>
    <property type="evidence" value="ECO:0007669"/>
    <property type="project" value="TreeGrafter"/>
</dbReference>
<evidence type="ECO:0000256" key="9">
    <source>
        <dbReference type="PROSITE-ProRule" id="PRU00339"/>
    </source>
</evidence>
<dbReference type="PRINTS" id="PR00344">
    <property type="entry name" value="BCTRLSENSOR"/>
</dbReference>
<keyword evidence="7" id="KW-0067">ATP-binding</keyword>
<dbReference type="GO" id="GO:0000155">
    <property type="term" value="F:phosphorelay sensor kinase activity"/>
    <property type="evidence" value="ECO:0007669"/>
    <property type="project" value="InterPro"/>
</dbReference>
<dbReference type="CDD" id="cd00082">
    <property type="entry name" value="HisKA"/>
    <property type="match status" value="1"/>
</dbReference>
<keyword evidence="8" id="KW-0902">Two-component regulatory system</keyword>
<dbReference type="SUPFAM" id="SSF47384">
    <property type="entry name" value="Homodimeric domain of signal transducing histidine kinase"/>
    <property type="match status" value="1"/>
</dbReference>
<keyword evidence="10" id="KW-1133">Transmembrane helix</keyword>
<evidence type="ECO:0000256" key="3">
    <source>
        <dbReference type="ARBA" id="ARBA00022553"/>
    </source>
</evidence>
<dbReference type="SMART" id="SM00028">
    <property type="entry name" value="TPR"/>
    <property type="match status" value="5"/>
</dbReference>
<dbReference type="GO" id="GO:0000156">
    <property type="term" value="F:phosphorelay response regulator activity"/>
    <property type="evidence" value="ECO:0007669"/>
    <property type="project" value="TreeGrafter"/>
</dbReference>
<dbReference type="AlphaFoldDB" id="A0A285MRE6"/>
<feature type="transmembrane region" description="Helical" evidence="10">
    <location>
        <begin position="413"/>
        <end position="431"/>
    </location>
</feature>
<dbReference type="Pfam" id="PF13424">
    <property type="entry name" value="TPR_12"/>
    <property type="match status" value="1"/>
</dbReference>
<evidence type="ECO:0000256" key="4">
    <source>
        <dbReference type="ARBA" id="ARBA00022679"/>
    </source>
</evidence>
<dbReference type="EC" id="2.7.13.3" evidence="2"/>
<proteinExistence type="predicted"/>
<gene>
    <name evidence="12" type="ORF">SAMN06265377_1547</name>
</gene>
<dbReference type="GO" id="GO:0007234">
    <property type="term" value="P:osmosensory signaling via phosphorelay pathway"/>
    <property type="evidence" value="ECO:0007669"/>
    <property type="project" value="TreeGrafter"/>
</dbReference>
<dbReference type="SUPFAM" id="SSF48452">
    <property type="entry name" value="TPR-like"/>
    <property type="match status" value="2"/>
</dbReference>
<dbReference type="PROSITE" id="PS50005">
    <property type="entry name" value="TPR"/>
    <property type="match status" value="1"/>
</dbReference>
<keyword evidence="10" id="KW-0812">Transmembrane</keyword>
<dbReference type="Proteomes" id="UP000219048">
    <property type="component" value="Unassembled WGS sequence"/>
</dbReference>
<dbReference type="SMART" id="SM00387">
    <property type="entry name" value="HATPase_c"/>
    <property type="match status" value="1"/>
</dbReference>
<reference evidence="13" key="1">
    <citation type="submission" date="2017-09" db="EMBL/GenBank/DDBJ databases">
        <authorList>
            <person name="Varghese N."/>
            <person name="Submissions S."/>
        </authorList>
    </citation>
    <scope>NUCLEOTIDE SEQUENCE [LARGE SCALE GENOMIC DNA]</scope>
    <source>
        <strain evidence="13">DSM 25885</strain>
    </source>
</reference>
<dbReference type="InterPro" id="IPR050351">
    <property type="entry name" value="BphY/WalK/GraS-like"/>
</dbReference>
<dbReference type="Gene3D" id="1.10.287.130">
    <property type="match status" value="1"/>
</dbReference>
<dbReference type="InterPro" id="IPR005467">
    <property type="entry name" value="His_kinase_dom"/>
</dbReference>
<comment type="catalytic activity">
    <reaction evidence="1">
        <text>ATP + protein L-histidine = ADP + protein N-phospho-L-histidine.</text>
        <dbReference type="EC" id="2.7.13.3"/>
    </reaction>
</comment>
<dbReference type="PANTHER" id="PTHR42878">
    <property type="entry name" value="TWO-COMPONENT HISTIDINE KINASE"/>
    <property type="match status" value="1"/>
</dbReference>
<dbReference type="InterPro" id="IPR036890">
    <property type="entry name" value="HATPase_C_sf"/>
</dbReference>
<evidence type="ECO:0000256" key="1">
    <source>
        <dbReference type="ARBA" id="ARBA00000085"/>
    </source>
</evidence>
<dbReference type="InterPro" id="IPR003661">
    <property type="entry name" value="HisK_dim/P_dom"/>
</dbReference>
<evidence type="ECO:0000313" key="12">
    <source>
        <dbReference type="EMBL" id="SNY99735.1"/>
    </source>
</evidence>
<dbReference type="PANTHER" id="PTHR42878:SF7">
    <property type="entry name" value="SENSOR HISTIDINE KINASE GLRK"/>
    <property type="match status" value="1"/>
</dbReference>
<dbReference type="Gene3D" id="1.25.40.10">
    <property type="entry name" value="Tetratricopeptide repeat domain"/>
    <property type="match status" value="2"/>
</dbReference>
<evidence type="ECO:0000259" key="11">
    <source>
        <dbReference type="PROSITE" id="PS50109"/>
    </source>
</evidence>
<dbReference type="EMBL" id="OBEH01000002">
    <property type="protein sequence ID" value="SNY99735.1"/>
    <property type="molecule type" value="Genomic_DNA"/>
</dbReference>
<organism evidence="12 13">
    <name type="scientific">Flagellimonas pacifica</name>
    <dbReference type="NCBI Taxonomy" id="1247520"/>
    <lineage>
        <taxon>Bacteria</taxon>
        <taxon>Pseudomonadati</taxon>
        <taxon>Bacteroidota</taxon>
        <taxon>Flavobacteriia</taxon>
        <taxon>Flavobacteriales</taxon>
        <taxon>Flavobacteriaceae</taxon>
        <taxon>Flagellimonas</taxon>
    </lineage>
</organism>
<sequence length="695" mass="79519">MSQKVHSTKPKNLLGKVVMVFCFLLFSFSIAAQTNKRDSILFKMKRLESANRFNPKDTTHIDLLTNLASSYRFINNDSLYSISQRALSLSRAVKFDHGEINSLINIGRFHTDEGNIEKSVQVLKKALKLARKTRDKECELNIINGLALGYSYNGNHAEALNLYLKGIDVAKQVGSKQMLSILNENIATLYADQKDFDNALIFYDTVQAINRELGNEIINAETQSNMASLYKDAKNFEYAMFNINKSITAFEKHKIYEWLAYAYEVKGSIYLEQEKYQWALYWYDQSIMLHNQQLDDEREKIQLLNGMSKVYLGLGKDSISMKYANEGLNLSKKIKSLQGQIDCSETLYQLHKKKEEHVVALSHLETFKKLSDSLFKDKNKQSLSLLKTKLQYEQEKSELIKNNEAALAKQRNYIYFAIIILLILSVITFLVRRSGQIQKKLNKELHEKSEVVIERETQLNEINKTKTKLFSIIGHDLRGPIGALQGMLKLFTDGEIGKDEFLAFIPKLKSDVENISFALNNLLSWGQSQLNGVVTKPKRVSLDKIVGANIKLLSEIASRKSIKIMNQLPENPLIWADQNQIDIVIRNLLSNAIKFTPENGLITIEAEEKRDMWQIMIRDTGIGMNKEIQKKIFEDASNITTYGTNNERGTGLGLSLCKEMILKNKGEIWVESVLRKGTTFYFTVPKAENRYQRAS</sequence>
<feature type="repeat" description="TPR" evidence="9">
    <location>
        <begin position="100"/>
        <end position="133"/>
    </location>
</feature>
<dbReference type="GO" id="GO:0005524">
    <property type="term" value="F:ATP binding"/>
    <property type="evidence" value="ECO:0007669"/>
    <property type="project" value="UniProtKB-KW"/>
</dbReference>
<evidence type="ECO:0000256" key="2">
    <source>
        <dbReference type="ARBA" id="ARBA00012438"/>
    </source>
</evidence>
<dbReference type="FunFam" id="3.30.565.10:FF:000006">
    <property type="entry name" value="Sensor histidine kinase WalK"/>
    <property type="match status" value="1"/>
</dbReference>
<feature type="domain" description="Histidine kinase" evidence="11">
    <location>
        <begin position="472"/>
        <end position="688"/>
    </location>
</feature>
<evidence type="ECO:0000256" key="6">
    <source>
        <dbReference type="ARBA" id="ARBA00022777"/>
    </source>
</evidence>
<protein>
    <recommendedName>
        <fullName evidence="2">histidine kinase</fullName>
        <ecNumber evidence="2">2.7.13.3</ecNumber>
    </recommendedName>
</protein>
<keyword evidence="6 12" id="KW-0418">Kinase</keyword>
<dbReference type="InterPro" id="IPR003594">
    <property type="entry name" value="HATPase_dom"/>
</dbReference>
<evidence type="ECO:0000256" key="7">
    <source>
        <dbReference type="ARBA" id="ARBA00022840"/>
    </source>
</evidence>
<keyword evidence="4" id="KW-0808">Transferase</keyword>
<dbReference type="OrthoDB" id="9810447at2"/>
<keyword evidence="5" id="KW-0547">Nucleotide-binding</keyword>
<name>A0A285MRE6_9FLAO</name>
<keyword evidence="3" id="KW-0597">Phosphoprotein</keyword>
<accession>A0A285MRE6</accession>
<evidence type="ECO:0000256" key="10">
    <source>
        <dbReference type="SAM" id="Phobius"/>
    </source>
</evidence>
<dbReference type="SUPFAM" id="SSF55874">
    <property type="entry name" value="ATPase domain of HSP90 chaperone/DNA topoisomerase II/histidine kinase"/>
    <property type="match status" value="1"/>
</dbReference>
<dbReference type="InterPro" id="IPR019734">
    <property type="entry name" value="TPR_rpt"/>
</dbReference>
<keyword evidence="13" id="KW-1185">Reference proteome</keyword>
<dbReference type="Pfam" id="PF02518">
    <property type="entry name" value="HATPase_c"/>
    <property type="match status" value="1"/>
</dbReference>
<dbReference type="InterPro" id="IPR011990">
    <property type="entry name" value="TPR-like_helical_dom_sf"/>
</dbReference>
<evidence type="ECO:0000313" key="13">
    <source>
        <dbReference type="Proteomes" id="UP000219048"/>
    </source>
</evidence>
<dbReference type="InterPro" id="IPR036097">
    <property type="entry name" value="HisK_dim/P_sf"/>
</dbReference>
<keyword evidence="10" id="KW-0472">Membrane</keyword>
<keyword evidence="9" id="KW-0802">TPR repeat</keyword>
<evidence type="ECO:0000256" key="5">
    <source>
        <dbReference type="ARBA" id="ARBA00022741"/>
    </source>
</evidence>
<evidence type="ECO:0000256" key="8">
    <source>
        <dbReference type="ARBA" id="ARBA00023012"/>
    </source>
</evidence>
<dbReference type="PROSITE" id="PS50109">
    <property type="entry name" value="HIS_KIN"/>
    <property type="match status" value="1"/>
</dbReference>